<sequence>MSVGNRSELSACLESAWLSSVMPLVVDREQSVSQLASKLVVVSEF</sequence>
<dbReference type="Proteomes" id="UP000036681">
    <property type="component" value="Unplaced"/>
</dbReference>
<evidence type="ECO:0000313" key="1">
    <source>
        <dbReference type="Proteomes" id="UP000036681"/>
    </source>
</evidence>
<dbReference type="WBParaSite" id="ALUE_0000217401-mRNA-1">
    <property type="protein sequence ID" value="ALUE_0000217401-mRNA-1"/>
    <property type="gene ID" value="ALUE_0000217401"/>
</dbReference>
<organism evidence="1 2">
    <name type="scientific">Ascaris lumbricoides</name>
    <name type="common">Giant roundworm</name>
    <dbReference type="NCBI Taxonomy" id="6252"/>
    <lineage>
        <taxon>Eukaryota</taxon>
        <taxon>Metazoa</taxon>
        <taxon>Ecdysozoa</taxon>
        <taxon>Nematoda</taxon>
        <taxon>Chromadorea</taxon>
        <taxon>Rhabditida</taxon>
        <taxon>Spirurina</taxon>
        <taxon>Ascaridomorpha</taxon>
        <taxon>Ascaridoidea</taxon>
        <taxon>Ascarididae</taxon>
        <taxon>Ascaris</taxon>
    </lineage>
</organism>
<name>A0A0M3HKX9_ASCLU</name>
<protein>
    <submittedName>
        <fullName evidence="2">NR LBD domain-containing protein</fullName>
    </submittedName>
</protein>
<keyword evidence="1" id="KW-1185">Reference proteome</keyword>
<accession>A0A0M3HKX9</accession>
<evidence type="ECO:0000313" key="2">
    <source>
        <dbReference type="WBParaSite" id="ALUE_0000217401-mRNA-1"/>
    </source>
</evidence>
<reference evidence="2" key="1">
    <citation type="submission" date="2017-02" db="UniProtKB">
        <authorList>
            <consortium name="WormBaseParasite"/>
        </authorList>
    </citation>
    <scope>IDENTIFICATION</scope>
</reference>
<dbReference type="AlphaFoldDB" id="A0A0M3HKX9"/>
<proteinExistence type="predicted"/>